<dbReference type="SUPFAM" id="SSF101936">
    <property type="entry name" value="DNA-binding pseudobarrel domain"/>
    <property type="match status" value="1"/>
</dbReference>
<keyword evidence="8" id="KW-1185">Reference proteome</keyword>
<dbReference type="GO" id="GO:0003677">
    <property type="term" value="F:DNA binding"/>
    <property type="evidence" value="ECO:0007669"/>
    <property type="project" value="UniProtKB-KW"/>
</dbReference>
<dbReference type="PANTHER" id="PTHR31541">
    <property type="entry name" value="B3 DOMAIN PLANT PROTEIN-RELATED"/>
    <property type="match status" value="1"/>
</dbReference>
<name>A0A8K0GU51_9ROSA</name>
<comment type="subcellular location">
    <subcellularLocation>
        <location evidence="1">Nucleus</location>
    </subcellularLocation>
</comment>
<dbReference type="Proteomes" id="UP000796880">
    <property type="component" value="Unassembled WGS sequence"/>
</dbReference>
<evidence type="ECO:0000256" key="1">
    <source>
        <dbReference type="ARBA" id="ARBA00004123"/>
    </source>
</evidence>
<dbReference type="Gene3D" id="2.40.330.10">
    <property type="entry name" value="DNA-binding pseudobarrel domain"/>
    <property type="match status" value="1"/>
</dbReference>
<evidence type="ECO:0008006" key="9">
    <source>
        <dbReference type="Google" id="ProtNLM"/>
    </source>
</evidence>
<feature type="region of interest" description="Disordered" evidence="6">
    <location>
        <begin position="340"/>
        <end position="359"/>
    </location>
</feature>
<protein>
    <recommendedName>
        <fullName evidence="9">TF-B3 domain-containing protein</fullName>
    </recommendedName>
</protein>
<sequence>MRLLTEKDFEGFNFKNINCAWDVLLDVSVVALNHFEQEHAIRQPLLVSEKKRKIIAATTSSCNFIKAHSKALLKPTKEEKQQQVLVISNKDIAKESRRHDYDYIGVDKFLMMNNINYSTTSTRKRLRNTISLGDQEDGDGDTDWEQVMKIKKQKKNAKPTAAGNNKKKNRMKFVRPDPDDCPDLPERFKQRIDELKGRDITLIIQKPLFSTDLSHGHDRLSIPFGQILARDNFLKPDEMKSLSAKETKKVPIIDPKLDHTTLVLTQWDLKKKSGKTSSQYVLRSKWYKVAEDNNLQEGQVLQVWSFRVQDSLHIALVVLSNKEKELATDDELPSLGILPSSSGAASASSSSAGGCGSSH</sequence>
<evidence type="ECO:0000256" key="4">
    <source>
        <dbReference type="ARBA" id="ARBA00023163"/>
    </source>
</evidence>
<dbReference type="AlphaFoldDB" id="A0A8K0GU51"/>
<gene>
    <name evidence="7" type="ORF">FNV43_RR15316</name>
</gene>
<evidence type="ECO:0000313" key="7">
    <source>
        <dbReference type="EMBL" id="KAF3441402.1"/>
    </source>
</evidence>
<organism evidence="7 8">
    <name type="scientific">Rhamnella rubrinervis</name>
    <dbReference type="NCBI Taxonomy" id="2594499"/>
    <lineage>
        <taxon>Eukaryota</taxon>
        <taxon>Viridiplantae</taxon>
        <taxon>Streptophyta</taxon>
        <taxon>Embryophyta</taxon>
        <taxon>Tracheophyta</taxon>
        <taxon>Spermatophyta</taxon>
        <taxon>Magnoliopsida</taxon>
        <taxon>eudicotyledons</taxon>
        <taxon>Gunneridae</taxon>
        <taxon>Pentapetalae</taxon>
        <taxon>rosids</taxon>
        <taxon>fabids</taxon>
        <taxon>Rosales</taxon>
        <taxon>Rhamnaceae</taxon>
        <taxon>rhamnoid group</taxon>
        <taxon>Rhamneae</taxon>
        <taxon>Rhamnella</taxon>
    </lineage>
</organism>
<proteinExistence type="predicted"/>
<accession>A0A8K0GU51</accession>
<dbReference type="Pfam" id="PF03754">
    <property type="entry name" value="At2g31720-like"/>
    <property type="match status" value="1"/>
</dbReference>
<feature type="compositionally biased region" description="Basic and acidic residues" evidence="6">
    <location>
        <begin position="174"/>
        <end position="185"/>
    </location>
</feature>
<dbReference type="GO" id="GO:0005634">
    <property type="term" value="C:nucleus"/>
    <property type="evidence" value="ECO:0007669"/>
    <property type="project" value="UniProtKB-SubCell"/>
</dbReference>
<evidence type="ECO:0000313" key="8">
    <source>
        <dbReference type="Proteomes" id="UP000796880"/>
    </source>
</evidence>
<feature type="compositionally biased region" description="Low complexity" evidence="6">
    <location>
        <begin position="340"/>
        <end position="352"/>
    </location>
</feature>
<dbReference type="PANTHER" id="PTHR31541:SF25">
    <property type="entry name" value="GAMMA-GLIADIN B"/>
    <property type="match status" value="1"/>
</dbReference>
<reference evidence="7" key="1">
    <citation type="submission" date="2020-03" db="EMBL/GenBank/DDBJ databases">
        <title>A high-quality chromosome-level genome assembly of a woody plant with both climbing and erect habits, Rhamnella rubrinervis.</title>
        <authorList>
            <person name="Lu Z."/>
            <person name="Yang Y."/>
            <person name="Zhu X."/>
            <person name="Sun Y."/>
        </authorList>
    </citation>
    <scope>NUCLEOTIDE SEQUENCE</scope>
    <source>
        <strain evidence="7">BYM</strain>
        <tissue evidence="7">Leaf</tissue>
    </source>
</reference>
<dbReference type="InterPro" id="IPR005508">
    <property type="entry name" value="At2g31720-like"/>
</dbReference>
<dbReference type="InterPro" id="IPR015300">
    <property type="entry name" value="DNA-bd_pseudobarrel_sf"/>
</dbReference>
<keyword evidence="4" id="KW-0804">Transcription</keyword>
<evidence type="ECO:0000256" key="5">
    <source>
        <dbReference type="ARBA" id="ARBA00023242"/>
    </source>
</evidence>
<evidence type="ECO:0000256" key="2">
    <source>
        <dbReference type="ARBA" id="ARBA00023015"/>
    </source>
</evidence>
<comment type="caution">
    <text evidence="7">The sequence shown here is derived from an EMBL/GenBank/DDBJ whole genome shotgun (WGS) entry which is preliminary data.</text>
</comment>
<dbReference type="EMBL" id="VOIH02000007">
    <property type="protein sequence ID" value="KAF3441402.1"/>
    <property type="molecule type" value="Genomic_DNA"/>
</dbReference>
<keyword evidence="2" id="KW-0805">Transcription regulation</keyword>
<evidence type="ECO:0000256" key="6">
    <source>
        <dbReference type="SAM" id="MobiDB-lite"/>
    </source>
</evidence>
<evidence type="ECO:0000256" key="3">
    <source>
        <dbReference type="ARBA" id="ARBA00023125"/>
    </source>
</evidence>
<keyword evidence="3" id="KW-0238">DNA-binding</keyword>
<keyword evidence="5" id="KW-0539">Nucleus</keyword>
<dbReference type="OrthoDB" id="1166501at2759"/>
<feature type="region of interest" description="Disordered" evidence="6">
    <location>
        <begin position="152"/>
        <end position="185"/>
    </location>
</feature>